<dbReference type="RefSeq" id="XP_022307433.1">
    <property type="nucleotide sequence ID" value="XM_022451725.1"/>
</dbReference>
<dbReference type="SMART" id="SM00181">
    <property type="entry name" value="EGF"/>
    <property type="match status" value="3"/>
</dbReference>
<feature type="domain" description="EGF-like" evidence="3">
    <location>
        <begin position="277"/>
        <end position="322"/>
    </location>
</feature>
<dbReference type="GO" id="GO:0005044">
    <property type="term" value="F:scavenger receptor activity"/>
    <property type="evidence" value="ECO:0007669"/>
    <property type="project" value="InterPro"/>
</dbReference>
<dbReference type="Proteomes" id="UP000694844">
    <property type="component" value="Chromosome 9"/>
</dbReference>
<dbReference type="Gene3D" id="2.170.300.10">
    <property type="entry name" value="Tie2 ligand-binding domain superfamily"/>
    <property type="match status" value="1"/>
</dbReference>
<feature type="chain" id="PRO_5034100107" evidence="2">
    <location>
        <begin position="24"/>
        <end position="327"/>
    </location>
</feature>
<feature type="domain" description="EGF-like" evidence="3">
    <location>
        <begin position="240"/>
        <end position="275"/>
    </location>
</feature>
<evidence type="ECO:0000256" key="2">
    <source>
        <dbReference type="SAM" id="SignalP"/>
    </source>
</evidence>
<feature type="signal peptide" evidence="2">
    <location>
        <begin position="1"/>
        <end position="23"/>
    </location>
</feature>
<evidence type="ECO:0000256" key="1">
    <source>
        <dbReference type="ARBA" id="ARBA00022536"/>
    </source>
</evidence>
<dbReference type="AlphaFoldDB" id="A0A8B8BVP3"/>
<dbReference type="GeneID" id="111113436"/>
<dbReference type="PANTHER" id="PTHR24043">
    <property type="entry name" value="SCAVENGER RECEPTOR CLASS F"/>
    <property type="match status" value="1"/>
</dbReference>
<reference evidence="5" key="1">
    <citation type="submission" date="2025-08" db="UniProtKB">
        <authorList>
            <consortium name="RefSeq"/>
        </authorList>
    </citation>
    <scope>IDENTIFICATION</scope>
    <source>
        <tissue evidence="5">Whole sample</tissue>
    </source>
</reference>
<sequence>MPEPGWLFCFLLGTLTLPSVIVAYENLALKKPAWQQHPYIGRPWGADKAVDGKYTDLSAYGGQCTISADGYPTAEWGVDLGGALSIHNIFIQYRTANVVFDENNGYTAWFLGFSVYISNSTTKDDGVLCFRDTNYTRATIPDKFNITCPYHGRYVIYYNNRTHSPYPDGYSATAFNELCEVEVYGCPTLGVFGESCSLPCPQNCQEGRCHIITGECLGCLPGYKGPQCTEPCSNNMYGLECGQTCGNCSNGEQCHHVNGSCLNGCDVGVFGDRCLQECLDGSYGYNCREKCSVNCGVPERCDRKSGVCENGCQTGWIKPNCVTSKSA</sequence>
<dbReference type="InterPro" id="IPR008979">
    <property type="entry name" value="Galactose-bd-like_sf"/>
</dbReference>
<proteinExistence type="predicted"/>
<organism evidence="4 5">
    <name type="scientific">Crassostrea virginica</name>
    <name type="common">Eastern oyster</name>
    <dbReference type="NCBI Taxonomy" id="6565"/>
    <lineage>
        <taxon>Eukaryota</taxon>
        <taxon>Metazoa</taxon>
        <taxon>Spiralia</taxon>
        <taxon>Lophotrochozoa</taxon>
        <taxon>Mollusca</taxon>
        <taxon>Bivalvia</taxon>
        <taxon>Autobranchia</taxon>
        <taxon>Pteriomorphia</taxon>
        <taxon>Ostreida</taxon>
        <taxon>Ostreoidea</taxon>
        <taxon>Ostreidae</taxon>
        <taxon>Crassostrea</taxon>
    </lineage>
</organism>
<accession>A0A8B8BVP3</accession>
<feature type="domain" description="EGF-like" evidence="3">
    <location>
        <begin position="199"/>
        <end position="229"/>
    </location>
</feature>
<keyword evidence="2" id="KW-0732">Signal</keyword>
<keyword evidence="4" id="KW-1185">Reference proteome</keyword>
<dbReference type="KEGG" id="cvn:111113436"/>
<evidence type="ECO:0000259" key="3">
    <source>
        <dbReference type="SMART" id="SM00181"/>
    </source>
</evidence>
<dbReference type="SUPFAM" id="SSF49785">
    <property type="entry name" value="Galactose-binding domain-like"/>
    <property type="match status" value="1"/>
</dbReference>
<keyword evidence="1" id="KW-0245">EGF-like domain</keyword>
<gene>
    <name evidence="5" type="primary">LOC111113436</name>
</gene>
<dbReference type="InterPro" id="IPR000742">
    <property type="entry name" value="EGF"/>
</dbReference>
<name>A0A8B8BVP3_CRAVI</name>
<dbReference type="Gene3D" id="2.60.120.260">
    <property type="entry name" value="Galactose-binding domain-like"/>
    <property type="match status" value="1"/>
</dbReference>
<evidence type="ECO:0000313" key="4">
    <source>
        <dbReference type="Proteomes" id="UP000694844"/>
    </source>
</evidence>
<dbReference type="InterPro" id="IPR042635">
    <property type="entry name" value="MEGF10/SREC1/2-like"/>
</dbReference>
<protein>
    <submittedName>
        <fullName evidence="5">Multiple epidermal growth factor-like domains protein 10</fullName>
    </submittedName>
</protein>
<evidence type="ECO:0000313" key="5">
    <source>
        <dbReference type="RefSeq" id="XP_022307433.1"/>
    </source>
</evidence>
<dbReference type="PANTHER" id="PTHR24043:SF8">
    <property type="entry name" value="EGF-LIKE DOMAIN-CONTAINING PROTEIN"/>
    <property type="match status" value="1"/>
</dbReference>